<evidence type="ECO:0000313" key="2">
    <source>
        <dbReference type="Proteomes" id="UP000223913"/>
    </source>
</evidence>
<accession>A0A2D0N0A1</accession>
<sequence>MRKIDLTSELLRFHQDAFKKWSHKRWPNHLFDDQLLEDEFTDVVCFYLKHHENGVLDHAEIQWDYIAMMGYYRLRDKYNKKKAHRVIELPENLIDKLTYDEDRKEFAAIARDAFDRLSETEKDLLAARTIHELRYREIVEEKHRLESSNNKGKLNKSLHKDEAKTRQRFTRALDKLRKNFAQILETGIKRKL</sequence>
<dbReference type="EMBL" id="PDUD01000046">
    <property type="protein sequence ID" value="PHN01982.1"/>
    <property type="molecule type" value="Genomic_DNA"/>
</dbReference>
<reference evidence="1 2" key="1">
    <citation type="submission" date="2017-10" db="EMBL/GenBank/DDBJ databases">
        <title>The draft genome sequence of Lewinella nigricans NBRC 102662.</title>
        <authorList>
            <person name="Wang K."/>
        </authorList>
    </citation>
    <scope>NUCLEOTIDE SEQUENCE [LARGE SCALE GENOMIC DNA]</scope>
    <source>
        <strain evidence="1 2">NBRC 102662</strain>
    </source>
</reference>
<organism evidence="1 2">
    <name type="scientific">Flavilitoribacter nigricans (strain ATCC 23147 / DSM 23189 / NBRC 102662 / NCIMB 1420 / SS-2)</name>
    <name type="common">Lewinella nigricans</name>
    <dbReference type="NCBI Taxonomy" id="1122177"/>
    <lineage>
        <taxon>Bacteria</taxon>
        <taxon>Pseudomonadati</taxon>
        <taxon>Bacteroidota</taxon>
        <taxon>Saprospiria</taxon>
        <taxon>Saprospirales</taxon>
        <taxon>Lewinellaceae</taxon>
        <taxon>Flavilitoribacter</taxon>
    </lineage>
</organism>
<comment type="caution">
    <text evidence="1">The sequence shown here is derived from an EMBL/GenBank/DDBJ whole genome shotgun (WGS) entry which is preliminary data.</text>
</comment>
<evidence type="ECO:0000313" key="1">
    <source>
        <dbReference type="EMBL" id="PHN01982.1"/>
    </source>
</evidence>
<gene>
    <name evidence="1" type="ORF">CRP01_34315</name>
</gene>
<dbReference type="Proteomes" id="UP000223913">
    <property type="component" value="Unassembled WGS sequence"/>
</dbReference>
<proteinExistence type="predicted"/>
<dbReference type="RefSeq" id="WP_099154605.1">
    <property type="nucleotide sequence ID" value="NZ_PDUD01000046.1"/>
</dbReference>
<name>A0A2D0N0A1_FLAN2</name>
<keyword evidence="2" id="KW-1185">Reference proteome</keyword>
<protein>
    <submittedName>
        <fullName evidence="1">Uncharacterized protein</fullName>
    </submittedName>
</protein>
<dbReference type="AlphaFoldDB" id="A0A2D0N0A1"/>